<sequence>MHSSVLGCAAAMAVGASGAACAADWYTGAVTPAERDAWIVAVDASATLSSQGSQFASATLTAAPRDDLTVSGPRVRLDGLIGSYRAGSGGTNNALGDQAEIAAMAGYAWASRDAVLSGFVGLNLRRNALSRFDADTPSETVAVGLKAALDYYAQPTAFTMIHATGTYSTAFNAYYGRLRGGIAAFAGGYVGPEFALLGDDYYRQWRAGVHLSGLTFGAMQLGLSAGYLHDHARKGGLYTTVDLRTGF</sequence>
<reference evidence="3" key="1">
    <citation type="submission" date="2016-10" db="EMBL/GenBank/DDBJ databases">
        <authorList>
            <person name="Varghese N."/>
            <person name="Submissions S."/>
        </authorList>
    </citation>
    <scope>NUCLEOTIDE SEQUENCE [LARGE SCALE GENOMIC DNA]</scope>
    <source>
        <strain evidence="3">CGMCC 1.6474</strain>
    </source>
</reference>
<protein>
    <submittedName>
        <fullName evidence="2">Cellulose biosynthesis protein BcsS</fullName>
    </submittedName>
</protein>
<dbReference type="InterPro" id="IPR031485">
    <property type="entry name" value="CBP_BcsS"/>
</dbReference>
<dbReference type="AlphaFoldDB" id="A0A1I4IPL7"/>
<feature type="chain" id="PRO_5011436080" evidence="1">
    <location>
        <begin position="23"/>
        <end position="247"/>
    </location>
</feature>
<dbReference type="EMBL" id="FOSV01000018">
    <property type="protein sequence ID" value="SFL56225.1"/>
    <property type="molecule type" value="Genomic_DNA"/>
</dbReference>
<keyword evidence="1" id="KW-0732">Signal</keyword>
<dbReference type="OrthoDB" id="8479338at2"/>
<proteinExistence type="predicted"/>
<evidence type="ECO:0000313" key="2">
    <source>
        <dbReference type="EMBL" id="SFL56225.1"/>
    </source>
</evidence>
<evidence type="ECO:0000313" key="3">
    <source>
        <dbReference type="Proteomes" id="UP000198804"/>
    </source>
</evidence>
<dbReference type="STRING" id="414703.SAMN04488125_1183"/>
<organism evidence="2 3">
    <name type="scientific">Methylorubrum salsuginis</name>
    <dbReference type="NCBI Taxonomy" id="414703"/>
    <lineage>
        <taxon>Bacteria</taxon>
        <taxon>Pseudomonadati</taxon>
        <taxon>Pseudomonadota</taxon>
        <taxon>Alphaproteobacteria</taxon>
        <taxon>Hyphomicrobiales</taxon>
        <taxon>Methylobacteriaceae</taxon>
        <taxon>Methylorubrum</taxon>
    </lineage>
</organism>
<dbReference type="Pfam" id="PF17036">
    <property type="entry name" value="CBP_BcsS"/>
    <property type="match status" value="1"/>
</dbReference>
<dbReference type="RefSeq" id="WP_091949817.1">
    <property type="nucleotide sequence ID" value="NZ_FOSV01000018.1"/>
</dbReference>
<accession>A0A1I4IPL7</accession>
<feature type="signal peptide" evidence="1">
    <location>
        <begin position="1"/>
        <end position="22"/>
    </location>
</feature>
<gene>
    <name evidence="2" type="ORF">SAMN04488125_1183</name>
</gene>
<evidence type="ECO:0000256" key="1">
    <source>
        <dbReference type="SAM" id="SignalP"/>
    </source>
</evidence>
<keyword evidence="3" id="KW-1185">Reference proteome</keyword>
<dbReference type="Proteomes" id="UP000198804">
    <property type="component" value="Unassembled WGS sequence"/>
</dbReference>
<name>A0A1I4IPL7_9HYPH</name>